<reference evidence="5" key="2">
    <citation type="submission" date="2020-09" db="EMBL/GenBank/DDBJ databases">
        <authorList>
            <person name="Sun Q."/>
            <person name="Zhou Y."/>
        </authorList>
    </citation>
    <scope>NUCLEOTIDE SEQUENCE</scope>
    <source>
        <strain evidence="5">CGMCC 1.15371</strain>
    </source>
</reference>
<dbReference type="Gene3D" id="2.30.30.40">
    <property type="entry name" value="SH3 Domains"/>
    <property type="match status" value="1"/>
</dbReference>
<dbReference type="Pfam" id="PF13529">
    <property type="entry name" value="Peptidase_C39_2"/>
    <property type="match status" value="1"/>
</dbReference>
<evidence type="ECO:0000259" key="4">
    <source>
        <dbReference type="Pfam" id="PF13529"/>
    </source>
</evidence>
<dbReference type="InterPro" id="IPR039563">
    <property type="entry name" value="Peptidase_C39_single_dom"/>
</dbReference>
<feature type="compositionally biased region" description="Polar residues" evidence="1">
    <location>
        <begin position="24"/>
        <end position="33"/>
    </location>
</feature>
<dbReference type="Pfam" id="PF08239">
    <property type="entry name" value="SH3_3"/>
    <property type="match status" value="1"/>
</dbReference>
<dbReference type="RefSeq" id="WP_188687744.1">
    <property type="nucleotide sequence ID" value="NZ_BMIR01000001.1"/>
</dbReference>
<evidence type="ECO:0000256" key="2">
    <source>
        <dbReference type="SAM" id="SignalP"/>
    </source>
</evidence>
<feature type="chain" id="PRO_5039541876" description="Peptidase C39-like domain-containing protein" evidence="2">
    <location>
        <begin position="20"/>
        <end position="327"/>
    </location>
</feature>
<evidence type="ECO:0000313" key="6">
    <source>
        <dbReference type="Proteomes" id="UP000628775"/>
    </source>
</evidence>
<evidence type="ECO:0000313" key="5">
    <source>
        <dbReference type="EMBL" id="GGE26244.1"/>
    </source>
</evidence>
<comment type="caution">
    <text evidence="5">The sequence shown here is derived from an EMBL/GenBank/DDBJ whole genome shotgun (WGS) entry which is preliminary data.</text>
</comment>
<feature type="signal peptide" evidence="2">
    <location>
        <begin position="1"/>
        <end position="19"/>
    </location>
</feature>
<keyword evidence="6" id="KW-1185">Reference proteome</keyword>
<evidence type="ECO:0000256" key="1">
    <source>
        <dbReference type="SAM" id="MobiDB-lite"/>
    </source>
</evidence>
<accession>A0A8J2Y9M8</accession>
<feature type="domain" description="Peptidase C39-like" evidence="4">
    <location>
        <begin position="140"/>
        <end position="298"/>
    </location>
</feature>
<dbReference type="AlphaFoldDB" id="A0A8J2Y9M8"/>
<dbReference type="PROSITE" id="PS51257">
    <property type="entry name" value="PROKAR_LIPOPROTEIN"/>
    <property type="match status" value="1"/>
</dbReference>
<dbReference type="InterPro" id="IPR038765">
    <property type="entry name" value="Papain-like_cys_pep_sf"/>
</dbReference>
<dbReference type="EMBL" id="BMIR01000001">
    <property type="protein sequence ID" value="GGE26244.1"/>
    <property type="molecule type" value="Genomic_DNA"/>
</dbReference>
<dbReference type="PANTHER" id="PTHR37806">
    <property type="entry name" value="LMO0724 PROTEIN"/>
    <property type="match status" value="1"/>
</dbReference>
<dbReference type="InterPro" id="IPR039564">
    <property type="entry name" value="Peptidase_C39-like"/>
</dbReference>
<dbReference type="SUPFAM" id="SSF54001">
    <property type="entry name" value="Cysteine proteinases"/>
    <property type="match status" value="1"/>
</dbReference>
<reference evidence="5" key="1">
    <citation type="journal article" date="2014" name="Int. J. Syst. Evol. Microbiol.">
        <title>Complete genome sequence of Corynebacterium casei LMG S-19264T (=DSM 44701T), isolated from a smear-ripened cheese.</title>
        <authorList>
            <consortium name="US DOE Joint Genome Institute (JGI-PGF)"/>
            <person name="Walter F."/>
            <person name="Albersmeier A."/>
            <person name="Kalinowski J."/>
            <person name="Ruckert C."/>
        </authorList>
    </citation>
    <scope>NUCLEOTIDE SEQUENCE</scope>
    <source>
        <strain evidence="5">CGMCC 1.15371</strain>
    </source>
</reference>
<feature type="region of interest" description="Disordered" evidence="1">
    <location>
        <begin position="24"/>
        <end position="52"/>
    </location>
</feature>
<feature type="domain" description="SH3b" evidence="3">
    <location>
        <begin position="78"/>
        <end position="131"/>
    </location>
</feature>
<evidence type="ECO:0008006" key="7">
    <source>
        <dbReference type="Google" id="ProtNLM"/>
    </source>
</evidence>
<organism evidence="5 6">
    <name type="scientific">Pullulanibacillus camelliae</name>
    <dbReference type="NCBI Taxonomy" id="1707096"/>
    <lineage>
        <taxon>Bacteria</taxon>
        <taxon>Bacillati</taxon>
        <taxon>Bacillota</taxon>
        <taxon>Bacilli</taxon>
        <taxon>Bacillales</taxon>
        <taxon>Sporolactobacillaceae</taxon>
        <taxon>Pullulanibacillus</taxon>
    </lineage>
</organism>
<dbReference type="Gene3D" id="3.90.70.10">
    <property type="entry name" value="Cysteine proteinases"/>
    <property type="match status" value="1"/>
</dbReference>
<name>A0A8J2Y9M8_9BACL</name>
<keyword evidence="2" id="KW-0732">Signal</keyword>
<dbReference type="PANTHER" id="PTHR37806:SF1">
    <property type="entry name" value="PEPTIDASE C39-LIKE DOMAIN-CONTAINING PROTEIN"/>
    <property type="match status" value="1"/>
</dbReference>
<sequence>MNKWYSFFLVLITASVMTACQNEETSTSQSTQKVEQKSEATAASAEKQVPEKVQSKIETTDFKTTEIQKQLEVTASTTGIREVPDTDQDKIDDLKKDENVTAFEETSIDGEKWYHVSYHGDKKGWVLSDDVAPLTSKHIDAPLVKQLPELPNGCEVTSLDMLLQSAGIDVDKMTLADKMTKVPFEQNGIYGDPNDGFVGNMYHGAPGYAVYHGPVAKLAKHYLGKRVVDLTGSNWATIEKQLNKGKPVWVISNVQFRKLPDSYWQDWKTKHGTMKVTMQEHSVLLTGYDQDYVYFNDPLAGIKDRKVSKKNFEESWVQQHRQAVSYN</sequence>
<gene>
    <name evidence="5" type="ORF">GCM10011391_00750</name>
</gene>
<dbReference type="Proteomes" id="UP000628775">
    <property type="component" value="Unassembled WGS sequence"/>
</dbReference>
<dbReference type="CDD" id="cd02549">
    <property type="entry name" value="Peptidase_C39A"/>
    <property type="match status" value="1"/>
</dbReference>
<protein>
    <recommendedName>
        <fullName evidence="7">Peptidase C39-like domain-containing protein</fullName>
    </recommendedName>
</protein>
<proteinExistence type="predicted"/>
<dbReference type="InterPro" id="IPR003646">
    <property type="entry name" value="SH3-like_bac-type"/>
</dbReference>
<evidence type="ECO:0000259" key="3">
    <source>
        <dbReference type="Pfam" id="PF08239"/>
    </source>
</evidence>